<evidence type="ECO:0000259" key="2">
    <source>
        <dbReference type="Pfam" id="PF04892"/>
    </source>
</evidence>
<accession>A0A7W4YNA4</accession>
<feature type="transmembrane region" description="Helical" evidence="1">
    <location>
        <begin position="60"/>
        <end position="77"/>
    </location>
</feature>
<evidence type="ECO:0000313" key="4">
    <source>
        <dbReference type="Proteomes" id="UP000529310"/>
    </source>
</evidence>
<dbReference type="InterPro" id="IPR006976">
    <property type="entry name" value="VanZ-like"/>
</dbReference>
<gene>
    <name evidence="3" type="ORF">FHX49_001042</name>
</gene>
<keyword evidence="1" id="KW-1133">Transmembrane helix</keyword>
<dbReference type="AlphaFoldDB" id="A0A7W4YNA4"/>
<feature type="transmembrane region" description="Helical" evidence="1">
    <location>
        <begin position="82"/>
        <end position="102"/>
    </location>
</feature>
<evidence type="ECO:0000256" key="1">
    <source>
        <dbReference type="SAM" id="Phobius"/>
    </source>
</evidence>
<dbReference type="EMBL" id="JACHWQ010000002">
    <property type="protein sequence ID" value="MBB2975476.1"/>
    <property type="molecule type" value="Genomic_DNA"/>
</dbReference>
<organism evidence="3 4">
    <name type="scientific">Microbacterium endophyticum</name>
    <dbReference type="NCBI Taxonomy" id="1526412"/>
    <lineage>
        <taxon>Bacteria</taxon>
        <taxon>Bacillati</taxon>
        <taxon>Actinomycetota</taxon>
        <taxon>Actinomycetes</taxon>
        <taxon>Micrococcales</taxon>
        <taxon>Microbacteriaceae</taxon>
        <taxon>Microbacterium</taxon>
    </lineage>
</organism>
<keyword evidence="1" id="KW-0472">Membrane</keyword>
<sequence>MSENPTPRHGKTASVLLAFYLVALTAIAVWPVPVDSAAGPLLSLVQRHVPWATYSRIEEGANVLLFVPFGILLMLILRHSRYLIMPICILATVAIESVQAVLLDQRTASIVDIVANTAGACLGMLLIAFVERASVGRPPNDA</sequence>
<dbReference type="PANTHER" id="PTHR28008:SF1">
    <property type="entry name" value="DOMAIN PROTEIN, PUTATIVE (AFU_ORTHOLOGUE AFUA_3G10980)-RELATED"/>
    <property type="match status" value="1"/>
</dbReference>
<protein>
    <submittedName>
        <fullName evidence="3">VanZ family protein</fullName>
    </submittedName>
</protein>
<dbReference type="Pfam" id="PF04892">
    <property type="entry name" value="VanZ"/>
    <property type="match status" value="1"/>
</dbReference>
<comment type="caution">
    <text evidence="3">The sequence shown here is derived from an EMBL/GenBank/DDBJ whole genome shotgun (WGS) entry which is preliminary data.</text>
</comment>
<feature type="transmembrane region" description="Helical" evidence="1">
    <location>
        <begin position="12"/>
        <end position="32"/>
    </location>
</feature>
<keyword evidence="4" id="KW-1185">Reference proteome</keyword>
<dbReference type="PANTHER" id="PTHR28008">
    <property type="entry name" value="DOMAIN PROTEIN, PUTATIVE (AFU_ORTHOLOGUE AFUA_3G10980)-RELATED"/>
    <property type="match status" value="1"/>
</dbReference>
<reference evidence="3 4" key="1">
    <citation type="submission" date="2020-08" db="EMBL/GenBank/DDBJ databases">
        <title>Sequencing the genomes of 1000 actinobacteria strains.</title>
        <authorList>
            <person name="Klenk H.-P."/>
        </authorList>
    </citation>
    <scope>NUCLEOTIDE SEQUENCE [LARGE SCALE GENOMIC DNA]</scope>
    <source>
        <strain evidence="3 4">DSM 27099</strain>
    </source>
</reference>
<feature type="transmembrane region" description="Helical" evidence="1">
    <location>
        <begin position="108"/>
        <end position="130"/>
    </location>
</feature>
<name>A0A7W4YNA4_9MICO</name>
<feature type="domain" description="VanZ-like" evidence="2">
    <location>
        <begin position="18"/>
        <end position="129"/>
    </location>
</feature>
<dbReference type="Proteomes" id="UP000529310">
    <property type="component" value="Unassembled WGS sequence"/>
</dbReference>
<evidence type="ECO:0000313" key="3">
    <source>
        <dbReference type="EMBL" id="MBB2975476.1"/>
    </source>
</evidence>
<keyword evidence="1" id="KW-0812">Transmembrane</keyword>
<proteinExistence type="predicted"/>
<dbReference type="RefSeq" id="WP_165139693.1">
    <property type="nucleotide sequence ID" value="NZ_CP049255.1"/>
</dbReference>